<comment type="caution">
    <text evidence="1">The sequence shown here is derived from an EMBL/GenBank/DDBJ whole genome shotgun (WGS) entry which is preliminary data.</text>
</comment>
<organism evidence="1 2">
    <name type="scientific">Musa balbisiana</name>
    <name type="common">Banana</name>
    <dbReference type="NCBI Taxonomy" id="52838"/>
    <lineage>
        <taxon>Eukaryota</taxon>
        <taxon>Viridiplantae</taxon>
        <taxon>Streptophyta</taxon>
        <taxon>Embryophyta</taxon>
        <taxon>Tracheophyta</taxon>
        <taxon>Spermatophyta</taxon>
        <taxon>Magnoliopsida</taxon>
        <taxon>Liliopsida</taxon>
        <taxon>Zingiberales</taxon>
        <taxon>Musaceae</taxon>
        <taxon>Musa</taxon>
    </lineage>
</organism>
<reference evidence="1 2" key="1">
    <citation type="journal article" date="2019" name="Nat. Plants">
        <title>Genome sequencing of Musa balbisiana reveals subgenome evolution and function divergence in polyploid bananas.</title>
        <authorList>
            <person name="Yao X."/>
        </authorList>
    </citation>
    <scope>NUCLEOTIDE SEQUENCE [LARGE SCALE GENOMIC DNA]</scope>
    <source>
        <strain evidence="2">cv. DH-PKW</strain>
        <tissue evidence="1">Leaves</tissue>
    </source>
</reference>
<evidence type="ECO:0000313" key="2">
    <source>
        <dbReference type="Proteomes" id="UP000317650"/>
    </source>
</evidence>
<evidence type="ECO:0000313" key="1">
    <source>
        <dbReference type="EMBL" id="THU72064.1"/>
    </source>
</evidence>
<protein>
    <submittedName>
        <fullName evidence="1">Uncharacterized protein</fullName>
    </submittedName>
</protein>
<name>A0A4S8KAH5_MUSBA</name>
<dbReference type="EMBL" id="PYDT01000001">
    <property type="protein sequence ID" value="THU72064.1"/>
    <property type="molecule type" value="Genomic_DNA"/>
</dbReference>
<proteinExistence type="predicted"/>
<accession>A0A4S8KAH5</accession>
<sequence>MSTISVECNNGVTALMTRYSKKLKQPTCTIEARSTASNCFYVYIISQWLVLQVKLQNLLPTPHIRTRNNNLEKTNGTIAPRVYHVQKTDRTYMPIESARSCQCWIQYIWQLQIEVKVKELSMRQRRSIVMTTKGGGEVEKIGGQKVKEPHEGSRLDSSISFTFLVHSTSYNMNLRSKD</sequence>
<dbReference type="AlphaFoldDB" id="A0A4S8KAH5"/>
<keyword evidence="2" id="KW-1185">Reference proteome</keyword>
<dbReference type="Proteomes" id="UP000317650">
    <property type="component" value="Chromosome 4"/>
</dbReference>
<gene>
    <name evidence="1" type="ORF">C4D60_Mb04t08150</name>
</gene>